<comment type="caution">
    <text evidence="2">The sequence shown here is derived from an EMBL/GenBank/DDBJ whole genome shotgun (WGS) entry which is preliminary data.</text>
</comment>
<dbReference type="EMBL" id="VJVV01000005">
    <property type="protein sequence ID" value="TRO81870.1"/>
    <property type="molecule type" value="Genomic_DNA"/>
</dbReference>
<keyword evidence="3" id="KW-1185">Reference proteome</keyword>
<name>A0A550JF84_9BACT</name>
<protein>
    <submittedName>
        <fullName evidence="2">HEPN domain-containing protein</fullName>
    </submittedName>
</protein>
<dbReference type="SMART" id="SM00748">
    <property type="entry name" value="HEPN"/>
    <property type="match status" value="1"/>
</dbReference>
<sequence>MPRHSHIDTDYFLDLLWFSNKIKTMVNVDKQIEHWRSGAQEDWDVAEDLVARGKLRHGLFFAHLSLEKTLKALVCRVTNELAPPIHNLVRLAERAALSLEPEQLDLLAEVNSFNIEGRYPELHLPPLSAAETTAYLHKIRRLLECLNNLF</sequence>
<dbReference type="RefSeq" id="WP_092057697.1">
    <property type="nucleotide sequence ID" value="NZ_FOJJ01000037.1"/>
</dbReference>
<dbReference type="AlphaFoldDB" id="A0A550JF84"/>
<evidence type="ECO:0000259" key="1">
    <source>
        <dbReference type="PROSITE" id="PS50910"/>
    </source>
</evidence>
<reference evidence="2 3" key="1">
    <citation type="submission" date="2019-07" db="EMBL/GenBank/DDBJ databases">
        <title>Insights of Desulfuromonas acetexigens electromicrobiology.</title>
        <authorList>
            <person name="Katuri K."/>
            <person name="Sapireddy V."/>
            <person name="Shaw D.R."/>
            <person name="Saikaly P."/>
        </authorList>
    </citation>
    <scope>NUCLEOTIDE SEQUENCE [LARGE SCALE GENOMIC DNA]</scope>
    <source>
        <strain evidence="2 3">2873</strain>
    </source>
</reference>
<accession>A0A550JF84</accession>
<dbReference type="Pfam" id="PF05168">
    <property type="entry name" value="HEPN"/>
    <property type="match status" value="1"/>
</dbReference>
<evidence type="ECO:0000313" key="2">
    <source>
        <dbReference type="EMBL" id="TRO81870.1"/>
    </source>
</evidence>
<dbReference type="OrthoDB" id="9808176at2"/>
<dbReference type="Gene3D" id="1.20.120.330">
    <property type="entry name" value="Nucleotidyltransferases domain 2"/>
    <property type="match status" value="1"/>
</dbReference>
<dbReference type="PROSITE" id="PS50910">
    <property type="entry name" value="HEPN"/>
    <property type="match status" value="1"/>
</dbReference>
<dbReference type="InterPro" id="IPR007842">
    <property type="entry name" value="HEPN_dom"/>
</dbReference>
<proteinExistence type="predicted"/>
<organism evidence="2 3">
    <name type="scientific">Trichloromonas acetexigens</name>
    <dbReference type="NCBI Taxonomy" id="38815"/>
    <lineage>
        <taxon>Bacteria</taxon>
        <taxon>Pseudomonadati</taxon>
        <taxon>Thermodesulfobacteriota</taxon>
        <taxon>Desulfuromonadia</taxon>
        <taxon>Desulfuromonadales</taxon>
        <taxon>Trichloromonadaceae</taxon>
        <taxon>Trichloromonas</taxon>
    </lineage>
</organism>
<dbReference type="SUPFAM" id="SSF81593">
    <property type="entry name" value="Nucleotidyltransferase substrate binding subunit/domain"/>
    <property type="match status" value="1"/>
</dbReference>
<gene>
    <name evidence="2" type="ORF">FL622_08715</name>
</gene>
<evidence type="ECO:0000313" key="3">
    <source>
        <dbReference type="Proteomes" id="UP000317155"/>
    </source>
</evidence>
<feature type="domain" description="HEPN" evidence="1">
    <location>
        <begin position="36"/>
        <end position="149"/>
    </location>
</feature>
<dbReference type="Proteomes" id="UP000317155">
    <property type="component" value="Unassembled WGS sequence"/>
</dbReference>